<feature type="non-terminal residue" evidence="1">
    <location>
        <position position="271"/>
    </location>
</feature>
<protein>
    <submittedName>
        <fullName evidence="1">Uncharacterized protein</fullName>
    </submittedName>
</protein>
<proteinExistence type="predicted"/>
<name>A0A6G0TU29_APHGL</name>
<accession>A0A6G0TU29</accession>
<organism evidence="1 2">
    <name type="scientific">Aphis glycines</name>
    <name type="common">Soybean aphid</name>
    <dbReference type="NCBI Taxonomy" id="307491"/>
    <lineage>
        <taxon>Eukaryota</taxon>
        <taxon>Metazoa</taxon>
        <taxon>Ecdysozoa</taxon>
        <taxon>Arthropoda</taxon>
        <taxon>Hexapoda</taxon>
        <taxon>Insecta</taxon>
        <taxon>Pterygota</taxon>
        <taxon>Neoptera</taxon>
        <taxon>Paraneoptera</taxon>
        <taxon>Hemiptera</taxon>
        <taxon>Sternorrhyncha</taxon>
        <taxon>Aphidomorpha</taxon>
        <taxon>Aphidoidea</taxon>
        <taxon>Aphididae</taxon>
        <taxon>Aphidini</taxon>
        <taxon>Aphis</taxon>
        <taxon>Aphis</taxon>
    </lineage>
</organism>
<dbReference type="Proteomes" id="UP000475862">
    <property type="component" value="Unassembled WGS sequence"/>
</dbReference>
<reference evidence="1 2" key="1">
    <citation type="submission" date="2019-08" db="EMBL/GenBank/DDBJ databases">
        <title>The genome of the soybean aphid Biotype 1, its phylome, world population structure and adaptation to the North American continent.</title>
        <authorList>
            <person name="Giordano R."/>
            <person name="Donthu R.K."/>
            <person name="Hernandez A.G."/>
            <person name="Wright C.L."/>
            <person name="Zimin A.V."/>
        </authorList>
    </citation>
    <scope>NUCLEOTIDE SEQUENCE [LARGE SCALE GENOMIC DNA]</scope>
    <source>
        <tissue evidence="1">Whole aphids</tissue>
    </source>
</reference>
<comment type="caution">
    <text evidence="1">The sequence shown here is derived from an EMBL/GenBank/DDBJ whole genome shotgun (WGS) entry which is preliminary data.</text>
</comment>
<evidence type="ECO:0000313" key="1">
    <source>
        <dbReference type="EMBL" id="KAE9538852.1"/>
    </source>
</evidence>
<evidence type="ECO:0000313" key="2">
    <source>
        <dbReference type="Proteomes" id="UP000475862"/>
    </source>
</evidence>
<sequence length="271" mass="31483">MYSSNYGNSFQALRSNFTKISWHFTICEYLNIIDIHGLNHKPKKIPITVYTHLVKNFPVDLLHHKRNDHQSEYDKIHQLRCTVQLDRPFHHRLVVQVKLPRVDQCRGQSRTVLSVFRRPMNMIDIIIAVRPHHALFECPLRANLDRQKYRSFLLSSKFTCITKPLHYVALGKHLLQIPRTIAANNVDKQLSGLVHQQTFEFLDTTLHHSNEDLFVLTSQSQYYETGGQNSFSSMISVINLPPTNVLIEFALANLCPHINKLLIKRSILTNL</sequence>
<dbReference type="EMBL" id="VYZN01000015">
    <property type="protein sequence ID" value="KAE9538852.1"/>
    <property type="molecule type" value="Genomic_DNA"/>
</dbReference>
<dbReference type="AlphaFoldDB" id="A0A6G0TU29"/>
<gene>
    <name evidence="1" type="ORF">AGLY_005434</name>
</gene>
<keyword evidence="2" id="KW-1185">Reference proteome</keyword>